<sequence>MSISILIFKNNLRPCNILQFVWRPYLGIIIPPKLHRRLDVCDTVGLLLLFDCVEWHHVNRVIRQYGYAQSPIYQHRSSLLTSIVTLFGEYSTMIGAPYTTNGFSNGETVATLLPWIILDVPEVFNVHSSAVTLTSTSAATPIAICKPSQ</sequence>
<organism evidence="2 3">
    <name type="scientific">Arachis hypogaea</name>
    <name type="common">Peanut</name>
    <dbReference type="NCBI Taxonomy" id="3818"/>
    <lineage>
        <taxon>Eukaryota</taxon>
        <taxon>Viridiplantae</taxon>
        <taxon>Streptophyta</taxon>
        <taxon>Embryophyta</taxon>
        <taxon>Tracheophyta</taxon>
        <taxon>Spermatophyta</taxon>
        <taxon>Magnoliopsida</taxon>
        <taxon>eudicotyledons</taxon>
        <taxon>Gunneridae</taxon>
        <taxon>Pentapetalae</taxon>
        <taxon>rosids</taxon>
        <taxon>fabids</taxon>
        <taxon>Fabales</taxon>
        <taxon>Fabaceae</taxon>
        <taxon>Papilionoideae</taxon>
        <taxon>50 kb inversion clade</taxon>
        <taxon>dalbergioids sensu lato</taxon>
        <taxon>Dalbergieae</taxon>
        <taxon>Pterocarpus clade</taxon>
        <taxon>Arachis</taxon>
    </lineage>
</organism>
<accession>A0A445D3Y5</accession>
<dbReference type="EMBL" id="SDMP01000005">
    <property type="protein sequence ID" value="RYR57943.1"/>
    <property type="molecule type" value="Genomic_DNA"/>
</dbReference>
<evidence type="ECO:0000313" key="2">
    <source>
        <dbReference type="EMBL" id="RYR57943.1"/>
    </source>
</evidence>
<feature type="domain" description="Aminotransferase-like plant mobile" evidence="1">
    <location>
        <begin position="8"/>
        <end position="70"/>
    </location>
</feature>
<protein>
    <recommendedName>
        <fullName evidence="1">Aminotransferase-like plant mobile domain-containing protein</fullName>
    </recommendedName>
</protein>
<evidence type="ECO:0000313" key="3">
    <source>
        <dbReference type="Proteomes" id="UP000289738"/>
    </source>
</evidence>
<name>A0A445D3Y5_ARAHY</name>
<dbReference type="AlphaFoldDB" id="A0A445D3Y5"/>
<keyword evidence="3" id="KW-1185">Reference proteome</keyword>
<comment type="caution">
    <text evidence="2">The sequence shown here is derived from an EMBL/GenBank/DDBJ whole genome shotgun (WGS) entry which is preliminary data.</text>
</comment>
<proteinExistence type="predicted"/>
<dbReference type="Pfam" id="PF10536">
    <property type="entry name" value="PMD"/>
    <property type="match status" value="1"/>
</dbReference>
<dbReference type="InterPro" id="IPR019557">
    <property type="entry name" value="AminoTfrase-like_pln_mobile"/>
</dbReference>
<gene>
    <name evidence="2" type="ORF">Ahy_A05g023612</name>
</gene>
<evidence type="ECO:0000259" key="1">
    <source>
        <dbReference type="Pfam" id="PF10536"/>
    </source>
</evidence>
<dbReference type="Proteomes" id="UP000289738">
    <property type="component" value="Chromosome A05"/>
</dbReference>
<reference evidence="2 3" key="1">
    <citation type="submission" date="2019-01" db="EMBL/GenBank/DDBJ databases">
        <title>Sequencing of cultivated peanut Arachis hypogaea provides insights into genome evolution and oil improvement.</title>
        <authorList>
            <person name="Chen X."/>
        </authorList>
    </citation>
    <scope>NUCLEOTIDE SEQUENCE [LARGE SCALE GENOMIC DNA]</scope>
    <source>
        <strain evidence="3">cv. Fuhuasheng</strain>
        <tissue evidence="2">Leaves</tissue>
    </source>
</reference>